<accession>A0A2H8TKF4</accession>
<dbReference type="EMBL" id="GFXV01002714">
    <property type="protein sequence ID" value="MBW14519.1"/>
    <property type="molecule type" value="Transcribed_RNA"/>
</dbReference>
<dbReference type="AlphaFoldDB" id="A0A2H8TKF4"/>
<dbReference type="PANTHER" id="PTHR11683">
    <property type="entry name" value="MYELIN PROTEOLIPID"/>
    <property type="match status" value="1"/>
</dbReference>
<dbReference type="OrthoDB" id="9993736at2759"/>
<proteinExistence type="predicted"/>
<dbReference type="PANTHER" id="PTHR11683:SF12">
    <property type="entry name" value="M6, ISOFORM F"/>
    <property type="match status" value="1"/>
</dbReference>
<dbReference type="Pfam" id="PF01275">
    <property type="entry name" value="Myelin_PLP"/>
    <property type="match status" value="1"/>
</dbReference>
<protein>
    <submittedName>
        <fullName evidence="2">Neuronal membrane glycoprotein M6-b</fullName>
    </submittedName>
</protein>
<name>A0A2H8TKF4_9HEMI</name>
<dbReference type="InterPro" id="IPR001614">
    <property type="entry name" value="Myelin_PLP"/>
</dbReference>
<evidence type="ECO:0000256" key="1">
    <source>
        <dbReference type="SAM" id="Phobius"/>
    </source>
</evidence>
<sequence length="295" mass="34038">MNKYSFQRPEMEMPLQNSHYNPSRETLGRYSEYSLHSSYKIRAGDAASTNSVACTTRIPYATLIAALLCCTGIGIFCCTMYRGVTLSALVLDQVFHLYIGWLETVKTVLVLIAAGMGAITLMIIFVGFLATGATRRRVYKAWRNRVGGRISCAVFMGIIYILQFFWIFVFGLLIVSTFILTVFWKMCVSTQVQDYHQCIDLTQFIFLFPQSTRVEYLKICEAREIKFFCRDFVEKSEFMFMMATFGVILILISLVHYLMCLSANYAHIRDHEKFEELQELQLLQDTDFATSKERF</sequence>
<keyword evidence="1" id="KW-0812">Transmembrane</keyword>
<evidence type="ECO:0000313" key="2">
    <source>
        <dbReference type="EMBL" id="MBW14519.1"/>
    </source>
</evidence>
<feature type="transmembrane region" description="Helical" evidence="1">
    <location>
        <begin position="238"/>
        <end position="259"/>
    </location>
</feature>
<dbReference type="GO" id="GO:0031175">
    <property type="term" value="P:neuron projection development"/>
    <property type="evidence" value="ECO:0007669"/>
    <property type="project" value="TreeGrafter"/>
</dbReference>
<dbReference type="GO" id="GO:0005886">
    <property type="term" value="C:plasma membrane"/>
    <property type="evidence" value="ECO:0007669"/>
    <property type="project" value="TreeGrafter"/>
</dbReference>
<gene>
    <name evidence="2" type="primary">Gpm6b</name>
</gene>
<feature type="transmembrane region" description="Helical" evidence="1">
    <location>
        <begin position="108"/>
        <end position="131"/>
    </location>
</feature>
<keyword evidence="1" id="KW-0472">Membrane</keyword>
<reference evidence="2" key="1">
    <citation type="submission" date="2017-10" db="EMBL/GenBank/DDBJ databases">
        <title>Transcriptome Assembly of Sugarcane Aphid Adults.</title>
        <authorList>
            <person name="Scully E.D."/>
            <person name="Palmer N.A."/>
            <person name="Geib S.M."/>
            <person name="Sarath G."/>
            <person name="Sattler S.E."/>
        </authorList>
    </citation>
    <scope>NUCLEOTIDE SEQUENCE</scope>
    <source>
        <tissue evidence="2">Whole body</tissue>
    </source>
</reference>
<feature type="transmembrane region" description="Helical" evidence="1">
    <location>
        <begin position="152"/>
        <end position="184"/>
    </location>
</feature>
<keyword evidence="1" id="KW-1133">Transmembrane helix</keyword>
<feature type="transmembrane region" description="Helical" evidence="1">
    <location>
        <begin position="58"/>
        <end position="77"/>
    </location>
</feature>
<organism evidence="2">
    <name type="scientific">Melanaphis sacchari</name>
    <dbReference type="NCBI Taxonomy" id="742174"/>
    <lineage>
        <taxon>Eukaryota</taxon>
        <taxon>Metazoa</taxon>
        <taxon>Ecdysozoa</taxon>
        <taxon>Arthropoda</taxon>
        <taxon>Hexapoda</taxon>
        <taxon>Insecta</taxon>
        <taxon>Pterygota</taxon>
        <taxon>Neoptera</taxon>
        <taxon>Paraneoptera</taxon>
        <taxon>Hemiptera</taxon>
        <taxon>Sternorrhyncha</taxon>
        <taxon>Aphidomorpha</taxon>
        <taxon>Aphidoidea</taxon>
        <taxon>Aphididae</taxon>
        <taxon>Aphidini</taxon>
        <taxon>Melanaphis</taxon>
    </lineage>
</organism>